<evidence type="ECO:0000313" key="11">
    <source>
        <dbReference type="EMBL" id="OHA01801.1"/>
    </source>
</evidence>
<dbReference type="GO" id="GO:0036424">
    <property type="term" value="F:L-phosphoserine phosphatase activity"/>
    <property type="evidence" value="ECO:0007669"/>
    <property type="project" value="TreeGrafter"/>
</dbReference>
<evidence type="ECO:0000256" key="2">
    <source>
        <dbReference type="ARBA" id="ARBA00005135"/>
    </source>
</evidence>
<dbReference type="Proteomes" id="UP000177362">
    <property type="component" value="Unassembled WGS sequence"/>
</dbReference>
<reference evidence="11 12" key="1">
    <citation type="journal article" date="2016" name="Nat. Commun.">
        <title>Thousands of microbial genomes shed light on interconnected biogeochemical processes in an aquifer system.</title>
        <authorList>
            <person name="Anantharaman K."/>
            <person name="Brown C.T."/>
            <person name="Hug L.A."/>
            <person name="Sharon I."/>
            <person name="Castelle C.J."/>
            <person name="Probst A.J."/>
            <person name="Thomas B.C."/>
            <person name="Singh A."/>
            <person name="Wilkins M.J."/>
            <person name="Karaoz U."/>
            <person name="Brodie E.L."/>
            <person name="Williams K.H."/>
            <person name="Hubbard S.S."/>
            <person name="Banfield J.F."/>
        </authorList>
    </citation>
    <scope>NUCLEOTIDE SEQUENCE [LARGE SCALE GENOMIC DNA]</scope>
</reference>
<proteinExistence type="predicted"/>
<dbReference type="STRING" id="1802271.A3C11_01435"/>
<dbReference type="SUPFAM" id="SSF56784">
    <property type="entry name" value="HAD-like"/>
    <property type="match status" value="1"/>
</dbReference>
<evidence type="ECO:0000256" key="1">
    <source>
        <dbReference type="ARBA" id="ARBA00001946"/>
    </source>
</evidence>
<sequence>MLGKKPLQVAVFDIDGTIFRSSLLIELVEALIQEGIFPAEAKKTYSDAYNKWLAREGSLATGFSYYEYLQKVVEAYLKYIKGVRRADVWRVAANVLAFHKVRVYRYTRDLIKKLHRTHFLLAISHSPYEIVAPFAKSLHFDKVYAMVYEVDKKVRFTGNVLYQNVIMDKEQILKRAVLRNNLTLKNSVGVGDTESDISFLKFVKHPIAFNPSMNLFRYARSHQWEIVVERKDVIYRFGGKK</sequence>
<comment type="catalytic activity">
    <reaction evidence="10">
        <text>O-phospho-D-serine + H2O = D-serine + phosphate</text>
        <dbReference type="Rhea" id="RHEA:24873"/>
        <dbReference type="ChEBI" id="CHEBI:15377"/>
        <dbReference type="ChEBI" id="CHEBI:35247"/>
        <dbReference type="ChEBI" id="CHEBI:43474"/>
        <dbReference type="ChEBI" id="CHEBI:58680"/>
        <dbReference type="EC" id="3.1.3.3"/>
    </reaction>
</comment>
<dbReference type="GO" id="GO:0000287">
    <property type="term" value="F:magnesium ion binding"/>
    <property type="evidence" value="ECO:0007669"/>
    <property type="project" value="TreeGrafter"/>
</dbReference>
<keyword evidence="7" id="KW-0460">Magnesium</keyword>
<dbReference type="AlphaFoldDB" id="A0A1G2KTQ6"/>
<comment type="cofactor">
    <cofactor evidence="1">
        <name>Mg(2+)</name>
        <dbReference type="ChEBI" id="CHEBI:18420"/>
    </cofactor>
</comment>
<keyword evidence="4" id="KW-0028">Amino-acid biosynthesis</keyword>
<dbReference type="InterPro" id="IPR023214">
    <property type="entry name" value="HAD_sf"/>
</dbReference>
<evidence type="ECO:0000256" key="4">
    <source>
        <dbReference type="ARBA" id="ARBA00022605"/>
    </source>
</evidence>
<dbReference type="PANTHER" id="PTHR43344:SF2">
    <property type="entry name" value="PHOSPHOSERINE PHOSPHATASE"/>
    <property type="match status" value="1"/>
</dbReference>
<evidence type="ECO:0000256" key="6">
    <source>
        <dbReference type="ARBA" id="ARBA00022801"/>
    </source>
</evidence>
<name>A0A1G2KTQ6_9BACT</name>
<dbReference type="PANTHER" id="PTHR43344">
    <property type="entry name" value="PHOSPHOSERINE PHOSPHATASE"/>
    <property type="match status" value="1"/>
</dbReference>
<dbReference type="InterPro" id="IPR036412">
    <property type="entry name" value="HAD-like_sf"/>
</dbReference>
<protein>
    <recommendedName>
        <fullName evidence="3">phosphoserine phosphatase</fullName>
        <ecNumber evidence="3">3.1.3.3</ecNumber>
    </recommendedName>
</protein>
<dbReference type="GO" id="GO:0005737">
    <property type="term" value="C:cytoplasm"/>
    <property type="evidence" value="ECO:0007669"/>
    <property type="project" value="TreeGrafter"/>
</dbReference>
<gene>
    <name evidence="11" type="ORF">A3C11_01435</name>
</gene>
<evidence type="ECO:0000256" key="7">
    <source>
        <dbReference type="ARBA" id="ARBA00022842"/>
    </source>
</evidence>
<evidence type="ECO:0000256" key="3">
    <source>
        <dbReference type="ARBA" id="ARBA00012640"/>
    </source>
</evidence>
<evidence type="ECO:0000313" key="12">
    <source>
        <dbReference type="Proteomes" id="UP000177362"/>
    </source>
</evidence>
<dbReference type="Gene3D" id="1.20.1440.100">
    <property type="entry name" value="SG protein - dephosphorylation function"/>
    <property type="match status" value="1"/>
</dbReference>
<evidence type="ECO:0000256" key="5">
    <source>
        <dbReference type="ARBA" id="ARBA00022723"/>
    </source>
</evidence>
<keyword evidence="8" id="KW-0718">Serine biosynthesis</keyword>
<dbReference type="EMBL" id="MHQJ01000007">
    <property type="protein sequence ID" value="OHA01801.1"/>
    <property type="molecule type" value="Genomic_DNA"/>
</dbReference>
<evidence type="ECO:0000256" key="9">
    <source>
        <dbReference type="ARBA" id="ARBA00048138"/>
    </source>
</evidence>
<comment type="catalytic activity">
    <reaction evidence="9">
        <text>O-phospho-L-serine + H2O = L-serine + phosphate</text>
        <dbReference type="Rhea" id="RHEA:21208"/>
        <dbReference type="ChEBI" id="CHEBI:15377"/>
        <dbReference type="ChEBI" id="CHEBI:33384"/>
        <dbReference type="ChEBI" id="CHEBI:43474"/>
        <dbReference type="ChEBI" id="CHEBI:57524"/>
        <dbReference type="EC" id="3.1.3.3"/>
    </reaction>
</comment>
<evidence type="ECO:0000256" key="10">
    <source>
        <dbReference type="ARBA" id="ARBA00048523"/>
    </source>
</evidence>
<dbReference type="Pfam" id="PF12710">
    <property type="entry name" value="HAD"/>
    <property type="match status" value="1"/>
</dbReference>
<dbReference type="Gene3D" id="3.40.50.1000">
    <property type="entry name" value="HAD superfamily/HAD-like"/>
    <property type="match status" value="1"/>
</dbReference>
<dbReference type="NCBIfam" id="TIGR01488">
    <property type="entry name" value="HAD-SF-IB"/>
    <property type="match status" value="1"/>
</dbReference>
<keyword evidence="6" id="KW-0378">Hydrolase</keyword>
<comment type="caution">
    <text evidence="11">The sequence shown here is derived from an EMBL/GenBank/DDBJ whole genome shotgun (WGS) entry which is preliminary data.</text>
</comment>
<dbReference type="EC" id="3.1.3.3" evidence="3"/>
<dbReference type="GO" id="GO:0006564">
    <property type="term" value="P:L-serine biosynthetic process"/>
    <property type="evidence" value="ECO:0007669"/>
    <property type="project" value="UniProtKB-KW"/>
</dbReference>
<comment type="pathway">
    <text evidence="2">Amino-acid biosynthesis; L-serine biosynthesis; L-serine from 3-phospho-D-glycerate: step 3/3.</text>
</comment>
<accession>A0A1G2KTQ6</accession>
<evidence type="ECO:0000256" key="8">
    <source>
        <dbReference type="ARBA" id="ARBA00023299"/>
    </source>
</evidence>
<organism evidence="11 12">
    <name type="scientific">Candidatus Sungbacteria bacterium RIFCSPHIGHO2_02_FULL_49_12</name>
    <dbReference type="NCBI Taxonomy" id="1802271"/>
    <lineage>
        <taxon>Bacteria</taxon>
        <taxon>Candidatus Sungiibacteriota</taxon>
    </lineage>
</organism>
<dbReference type="InterPro" id="IPR050582">
    <property type="entry name" value="HAD-like_SerB"/>
</dbReference>
<keyword evidence="5" id="KW-0479">Metal-binding</keyword>